<dbReference type="AlphaFoldDB" id="A0A368W638"/>
<name>A0A368W638_9BACL</name>
<evidence type="ECO:0000313" key="1">
    <source>
        <dbReference type="EMBL" id="RCW50812.1"/>
    </source>
</evidence>
<dbReference type="Gene3D" id="1.10.620.20">
    <property type="entry name" value="Ribonucleotide Reductase, subunit A"/>
    <property type="match status" value="1"/>
</dbReference>
<dbReference type="GO" id="GO:0016491">
    <property type="term" value="F:oxidoreductase activity"/>
    <property type="evidence" value="ECO:0007669"/>
    <property type="project" value="InterPro"/>
</dbReference>
<reference evidence="1 2" key="1">
    <citation type="submission" date="2018-07" db="EMBL/GenBank/DDBJ databases">
        <title>Genomic Encyclopedia of Type Strains, Phase III (KMG-III): the genomes of soil and plant-associated and newly described type strains.</title>
        <authorList>
            <person name="Whitman W."/>
        </authorList>
    </citation>
    <scope>NUCLEOTIDE SEQUENCE [LARGE SCALE GENOMIC DNA]</scope>
    <source>
        <strain evidence="1 2">CECT 7506</strain>
    </source>
</reference>
<sequence length="245" mass="28954">MDENFTSWTEYFIVNKQSLQPIYWDDPYRLDPQEYATIARSIQQFQIGESSEGKFLIESTKRYLTGNPDKSYLQALIQFVHEEQRHAQDLALFMDKQSIPTIRKHWVDQTFRKLRRFATLEQSITVLLTAEIIAAVYYDALKKTTKSRTLIELCEQILRDESMHIEFQSDALRQFARKRPKSINRFTRFSRLFLLSGTLTVVWFYHGKVFRAGGYSLKAFLKGTLAEHARSERIIERRMHFPAIP</sequence>
<dbReference type="OrthoDB" id="268439at2"/>
<dbReference type="InterPro" id="IPR012348">
    <property type="entry name" value="RNR-like"/>
</dbReference>
<keyword evidence="2" id="KW-1185">Reference proteome</keyword>
<dbReference type="RefSeq" id="WP_114378346.1">
    <property type="nucleotide sequence ID" value="NZ_QPJD01000002.1"/>
</dbReference>
<dbReference type="SUPFAM" id="SSF47240">
    <property type="entry name" value="Ferritin-like"/>
    <property type="match status" value="1"/>
</dbReference>
<evidence type="ECO:0008006" key="3">
    <source>
        <dbReference type="Google" id="ProtNLM"/>
    </source>
</evidence>
<evidence type="ECO:0000313" key="2">
    <source>
        <dbReference type="Proteomes" id="UP000252415"/>
    </source>
</evidence>
<dbReference type="Proteomes" id="UP000252415">
    <property type="component" value="Unassembled WGS sequence"/>
</dbReference>
<dbReference type="InterPro" id="IPR009078">
    <property type="entry name" value="Ferritin-like_SF"/>
</dbReference>
<dbReference type="EMBL" id="QPJD01000002">
    <property type="protein sequence ID" value="RCW50812.1"/>
    <property type="molecule type" value="Genomic_DNA"/>
</dbReference>
<accession>A0A368W638</accession>
<protein>
    <recommendedName>
        <fullName evidence="3">Ferritin-like domain-containing protein</fullName>
    </recommendedName>
</protein>
<gene>
    <name evidence="1" type="ORF">DFP97_1024</name>
</gene>
<comment type="caution">
    <text evidence="1">The sequence shown here is derived from an EMBL/GenBank/DDBJ whole genome shotgun (WGS) entry which is preliminary data.</text>
</comment>
<organism evidence="1 2">
    <name type="scientific">Paenibacillus prosopidis</name>
    <dbReference type="NCBI Taxonomy" id="630520"/>
    <lineage>
        <taxon>Bacteria</taxon>
        <taxon>Bacillati</taxon>
        <taxon>Bacillota</taxon>
        <taxon>Bacilli</taxon>
        <taxon>Bacillales</taxon>
        <taxon>Paenibacillaceae</taxon>
        <taxon>Paenibacillus</taxon>
    </lineage>
</organism>
<proteinExistence type="predicted"/>